<organism evidence="1 2">
    <name type="scientific">Marinomonas pontica</name>
    <dbReference type="NCBI Taxonomy" id="264739"/>
    <lineage>
        <taxon>Bacteria</taxon>
        <taxon>Pseudomonadati</taxon>
        <taxon>Pseudomonadota</taxon>
        <taxon>Gammaproteobacteria</taxon>
        <taxon>Oceanospirillales</taxon>
        <taxon>Oceanospirillaceae</taxon>
        <taxon>Marinomonas</taxon>
    </lineage>
</organism>
<dbReference type="RefSeq" id="WP_265729931.1">
    <property type="nucleotide sequence ID" value="NZ_AP027271.1"/>
</dbReference>
<gene>
    <name evidence="1" type="ORF">MACH16_24900</name>
</gene>
<reference evidence="1 2" key="1">
    <citation type="submission" date="2023-01" db="EMBL/GenBank/DDBJ databases">
        <title>Complete genome sequence of Marinomonas pontica strain 200518_36.</title>
        <authorList>
            <person name="Ueki S."/>
            <person name="Gajardo G."/>
            <person name="Maruyama F."/>
        </authorList>
    </citation>
    <scope>NUCLEOTIDE SEQUENCE [LARGE SCALE GENOMIC DNA]</scope>
    <source>
        <strain evidence="1 2">200518_36</strain>
    </source>
</reference>
<accession>A0ABM8FF86</accession>
<keyword evidence="2" id="KW-1185">Reference proteome</keyword>
<name>A0ABM8FF86_9GAMM</name>
<evidence type="ECO:0008006" key="3">
    <source>
        <dbReference type="Google" id="ProtNLM"/>
    </source>
</evidence>
<protein>
    <recommendedName>
        <fullName evidence="3">Flagellar protein FliT</fullName>
    </recommendedName>
</protein>
<evidence type="ECO:0000313" key="2">
    <source>
        <dbReference type="Proteomes" id="UP001307608"/>
    </source>
</evidence>
<proteinExistence type="predicted"/>
<evidence type="ECO:0000313" key="1">
    <source>
        <dbReference type="EMBL" id="BDX03742.1"/>
    </source>
</evidence>
<dbReference type="Proteomes" id="UP001307608">
    <property type="component" value="Chromosome"/>
</dbReference>
<sequence>MLDMSHLTTLSDALEQSIIDKDIEQIQQLCEDNSAFIYTIVPQSNAADNEKIKQFILVHQTATQLIRDVHAEMQKQLYQTNKTRKGVSKYKGVKNAK</sequence>
<dbReference type="EMBL" id="AP027271">
    <property type="protein sequence ID" value="BDX03742.1"/>
    <property type="molecule type" value="Genomic_DNA"/>
</dbReference>